<dbReference type="Gene3D" id="2.60.40.1170">
    <property type="entry name" value="Mu homology domain, subdomain B"/>
    <property type="match status" value="2"/>
</dbReference>
<evidence type="ECO:0000313" key="8">
    <source>
        <dbReference type="Proteomes" id="UP000023152"/>
    </source>
</evidence>
<keyword evidence="3 5" id="KW-0653">Protein transport</keyword>
<dbReference type="GO" id="GO:0030131">
    <property type="term" value="C:clathrin adaptor complex"/>
    <property type="evidence" value="ECO:0007669"/>
    <property type="project" value="UniProtKB-UniRule"/>
</dbReference>
<dbReference type="PANTHER" id="PTHR10529">
    <property type="entry name" value="AP COMPLEX SUBUNIT MU"/>
    <property type="match status" value="1"/>
</dbReference>
<dbReference type="OrthoDB" id="10259133at2759"/>
<dbReference type="Gene3D" id="3.30.450.60">
    <property type="match status" value="1"/>
</dbReference>
<dbReference type="InterPro" id="IPR011012">
    <property type="entry name" value="Longin-like_dom_sf"/>
</dbReference>
<name>X6NTP9_RETFI</name>
<dbReference type="SUPFAM" id="SSF49447">
    <property type="entry name" value="Second domain of Mu2 adaptin subunit (ap50) of ap2 adaptor"/>
    <property type="match status" value="1"/>
</dbReference>
<dbReference type="EMBL" id="ASPP01006227">
    <property type="protein sequence ID" value="ETO29144.1"/>
    <property type="molecule type" value="Genomic_DNA"/>
</dbReference>
<dbReference type="InterPro" id="IPR001392">
    <property type="entry name" value="Clathrin_mu"/>
</dbReference>
<protein>
    <recommendedName>
        <fullName evidence="6">MHD domain-containing protein</fullName>
    </recommendedName>
</protein>
<dbReference type="InterPro" id="IPR028565">
    <property type="entry name" value="MHD"/>
</dbReference>
<dbReference type="PROSITE" id="PS51072">
    <property type="entry name" value="MHD"/>
    <property type="match status" value="1"/>
</dbReference>
<sequence length="406" mass="46536">MFIKYDDLVVVALTRKNANANLIFAFLYELVDVRAEKKGVDFAPIDILFQKKKKSTYFNGSFNEQALRSNFVLVYELLDEVMDHGYPQIVSVDLLKQYIHQGSAKEVPSSRNNAVDEIRDARDVTSTITGANNWRPEGKFMYQTNEVYLDVIEDVHVIVNQQGKELSAYCNGKIAMKSSLSGMPVCRFGLNDKVAMQKRKEARGSKKKVDNGSGIDLQDVTFHKSVRLTRYDQDKTIMFTPPDGEFELMTYRINKITLPFMVQKEIHERGRNRVEYNITIKSKFETAYQANDVRVIVPVPSHTSSVNIKTTTGKWEYKPTKASVVWQISRLAGGASATFRGEVKLAHLIQDKAWQRPPIELKFSIPMWPASGIKVRFLNVHEQKLQYKSIKWVRYVTNGGDYQIRI</sequence>
<feature type="domain" description="MHD" evidence="6">
    <location>
        <begin position="144"/>
        <end position="405"/>
    </location>
</feature>
<dbReference type="GO" id="GO:0006886">
    <property type="term" value="P:intracellular protein transport"/>
    <property type="evidence" value="ECO:0007669"/>
    <property type="project" value="UniProtKB-UniRule"/>
</dbReference>
<dbReference type="SUPFAM" id="SSF64356">
    <property type="entry name" value="SNARE-like"/>
    <property type="match status" value="1"/>
</dbReference>
<comment type="caution">
    <text evidence="7">The sequence shown here is derived from an EMBL/GenBank/DDBJ whole genome shotgun (WGS) entry which is preliminary data.</text>
</comment>
<organism evidence="7 8">
    <name type="scientific">Reticulomyxa filosa</name>
    <dbReference type="NCBI Taxonomy" id="46433"/>
    <lineage>
        <taxon>Eukaryota</taxon>
        <taxon>Sar</taxon>
        <taxon>Rhizaria</taxon>
        <taxon>Retaria</taxon>
        <taxon>Foraminifera</taxon>
        <taxon>Monothalamids</taxon>
        <taxon>Reticulomyxidae</taxon>
        <taxon>Reticulomyxa</taxon>
    </lineage>
</organism>
<keyword evidence="8" id="KW-1185">Reference proteome</keyword>
<accession>X6NTP9</accession>
<gene>
    <name evidence="7" type="ORF">RFI_07982</name>
</gene>
<evidence type="ECO:0000256" key="2">
    <source>
        <dbReference type="ARBA" id="ARBA00022448"/>
    </source>
</evidence>
<keyword evidence="2 5" id="KW-0813">Transport</keyword>
<keyword evidence="4" id="KW-0472">Membrane</keyword>
<dbReference type="InterPro" id="IPR036168">
    <property type="entry name" value="AP2_Mu_C_sf"/>
</dbReference>
<dbReference type="GO" id="GO:0012505">
    <property type="term" value="C:endomembrane system"/>
    <property type="evidence" value="ECO:0007669"/>
    <property type="project" value="UniProtKB-SubCell"/>
</dbReference>
<proteinExistence type="inferred from homology"/>
<evidence type="ECO:0000256" key="3">
    <source>
        <dbReference type="ARBA" id="ARBA00022927"/>
    </source>
</evidence>
<reference evidence="7 8" key="1">
    <citation type="journal article" date="2013" name="Curr. Biol.">
        <title>The Genome of the Foraminiferan Reticulomyxa filosa.</title>
        <authorList>
            <person name="Glockner G."/>
            <person name="Hulsmann N."/>
            <person name="Schleicher M."/>
            <person name="Noegel A.A."/>
            <person name="Eichinger L."/>
            <person name="Gallinger C."/>
            <person name="Pawlowski J."/>
            <person name="Sierra R."/>
            <person name="Euteneuer U."/>
            <person name="Pillet L."/>
            <person name="Moustafa A."/>
            <person name="Platzer M."/>
            <person name="Groth M."/>
            <person name="Szafranski K."/>
            <person name="Schliwa M."/>
        </authorList>
    </citation>
    <scope>NUCLEOTIDE SEQUENCE [LARGE SCALE GENOMIC DNA]</scope>
</reference>
<comment type="subcellular location">
    <subcellularLocation>
        <location evidence="1">Endomembrane system</location>
    </subcellularLocation>
</comment>
<dbReference type="Proteomes" id="UP000023152">
    <property type="component" value="Unassembled WGS sequence"/>
</dbReference>
<dbReference type="Pfam" id="PF00928">
    <property type="entry name" value="Adap_comp_sub"/>
    <property type="match status" value="1"/>
</dbReference>
<dbReference type="GO" id="GO:0016192">
    <property type="term" value="P:vesicle-mediated transport"/>
    <property type="evidence" value="ECO:0007669"/>
    <property type="project" value="InterPro"/>
</dbReference>
<evidence type="ECO:0000256" key="1">
    <source>
        <dbReference type="ARBA" id="ARBA00004308"/>
    </source>
</evidence>
<comment type="similarity">
    <text evidence="5">Belongs to the adaptor complexes medium subunit family.</text>
</comment>
<dbReference type="PRINTS" id="PR00314">
    <property type="entry name" value="CLATHRINADPT"/>
</dbReference>
<evidence type="ECO:0000256" key="5">
    <source>
        <dbReference type="PIRNR" id="PIRNR005992"/>
    </source>
</evidence>
<evidence type="ECO:0000313" key="7">
    <source>
        <dbReference type="EMBL" id="ETO29144.1"/>
    </source>
</evidence>
<dbReference type="InterPro" id="IPR050431">
    <property type="entry name" value="Adaptor_comp_med_subunit"/>
</dbReference>
<dbReference type="OMA" id="VWKIPRI"/>
<evidence type="ECO:0000259" key="6">
    <source>
        <dbReference type="PROSITE" id="PS51072"/>
    </source>
</evidence>
<evidence type="ECO:0000256" key="4">
    <source>
        <dbReference type="ARBA" id="ARBA00023136"/>
    </source>
</evidence>
<dbReference type="PIRSF" id="PIRSF005992">
    <property type="entry name" value="Clathrin_mu"/>
    <property type="match status" value="1"/>
</dbReference>
<dbReference type="AlphaFoldDB" id="X6NTP9"/>